<proteinExistence type="predicted"/>
<evidence type="ECO:0000313" key="1">
    <source>
        <dbReference type="EMBL" id="VVP61494.1"/>
    </source>
</evidence>
<reference evidence="1 2" key="1">
    <citation type="submission" date="2019-09" db="EMBL/GenBank/DDBJ databases">
        <authorList>
            <person name="Chandra G."/>
            <person name="Truman W A."/>
        </authorList>
    </citation>
    <scope>NUCLEOTIDE SEQUENCE [LARGE SCALE GENOMIC DNA]</scope>
    <source>
        <strain evidence="1">PS880</strain>
    </source>
</reference>
<organism evidence="1 2">
    <name type="scientific">Pseudomonas fluorescens</name>
    <dbReference type="NCBI Taxonomy" id="294"/>
    <lineage>
        <taxon>Bacteria</taxon>
        <taxon>Pseudomonadati</taxon>
        <taxon>Pseudomonadota</taxon>
        <taxon>Gammaproteobacteria</taxon>
        <taxon>Pseudomonadales</taxon>
        <taxon>Pseudomonadaceae</taxon>
        <taxon>Pseudomonas</taxon>
    </lineage>
</organism>
<dbReference type="AlphaFoldDB" id="A0A5E7QI63"/>
<protein>
    <submittedName>
        <fullName evidence="1">Uncharacterized protein</fullName>
    </submittedName>
</protein>
<name>A0A5E7QI63_PSEFL</name>
<sequence length="157" mass="17939">MGGEHQRFVVVSELVKRHIVGADFHITEFGQLRIVQRHFRQRLQHLGQATAIHHQQEILEPTIHPAPQRHVGRLIEQLLDQAVLQFQVMLVNDAPQTADQAEAIDMRFVIEDEIFGQGFFEERHSQQVLGQLAQGIGFQQAIRPTHAQLVTDKHNLG</sequence>
<accession>A0A5E7QI63</accession>
<evidence type="ECO:0000313" key="2">
    <source>
        <dbReference type="Proteomes" id="UP000375525"/>
    </source>
</evidence>
<dbReference type="EMBL" id="CABVIH010000088">
    <property type="protein sequence ID" value="VVP61494.1"/>
    <property type="molecule type" value="Genomic_DNA"/>
</dbReference>
<dbReference type="Proteomes" id="UP000375525">
    <property type="component" value="Unassembled WGS sequence"/>
</dbReference>
<gene>
    <name evidence="1" type="ORF">PS880_06304</name>
</gene>